<name>Q0U767_PHANO</name>
<dbReference type="InParanoid" id="Q0U767"/>
<dbReference type="Proteomes" id="UP000001055">
    <property type="component" value="Unassembled WGS sequence"/>
</dbReference>
<evidence type="ECO:0000313" key="1">
    <source>
        <dbReference type="EMBL" id="EAT80210.1"/>
    </source>
</evidence>
<evidence type="ECO:0000313" key="2">
    <source>
        <dbReference type="Proteomes" id="UP000001055"/>
    </source>
</evidence>
<organism evidence="1 2">
    <name type="scientific">Phaeosphaeria nodorum (strain SN15 / ATCC MYA-4574 / FGSC 10173)</name>
    <name type="common">Glume blotch fungus</name>
    <name type="synonym">Parastagonospora nodorum</name>
    <dbReference type="NCBI Taxonomy" id="321614"/>
    <lineage>
        <taxon>Eukaryota</taxon>
        <taxon>Fungi</taxon>
        <taxon>Dikarya</taxon>
        <taxon>Ascomycota</taxon>
        <taxon>Pezizomycotina</taxon>
        <taxon>Dothideomycetes</taxon>
        <taxon>Pleosporomycetidae</taxon>
        <taxon>Pleosporales</taxon>
        <taxon>Pleosporineae</taxon>
        <taxon>Phaeosphaeriaceae</taxon>
        <taxon>Parastagonospora</taxon>
    </lineage>
</organism>
<reference evidence="2" key="1">
    <citation type="journal article" date="2007" name="Plant Cell">
        <title>Dothideomycete-plant interactions illuminated by genome sequencing and EST analysis of the wheat pathogen Stagonospora nodorum.</title>
        <authorList>
            <person name="Hane J.K."/>
            <person name="Lowe R.G."/>
            <person name="Solomon P.S."/>
            <person name="Tan K.C."/>
            <person name="Schoch C.L."/>
            <person name="Spatafora J.W."/>
            <person name="Crous P.W."/>
            <person name="Kodira C."/>
            <person name="Birren B.W."/>
            <person name="Galagan J.E."/>
            <person name="Torriani S.F."/>
            <person name="McDonald B.A."/>
            <person name="Oliver R.P."/>
        </authorList>
    </citation>
    <scope>NUCLEOTIDE SEQUENCE [LARGE SCALE GENOMIC DNA]</scope>
    <source>
        <strain evidence="2">SN15 / ATCC MYA-4574 / FGSC 10173</strain>
    </source>
</reference>
<dbReference type="AlphaFoldDB" id="Q0U767"/>
<dbReference type="KEGG" id="pno:SNOG_12397"/>
<gene>
    <name evidence="1" type="ORF">SNOG_12397</name>
</gene>
<dbReference type="GeneID" id="5979529"/>
<protein>
    <submittedName>
        <fullName evidence="1">Uncharacterized protein</fullName>
    </submittedName>
</protein>
<proteinExistence type="predicted"/>
<sequence length="107" mass="11939">MDTSSRRPRPSPMTSAPPQVWLCARELRLQRAVDHSQRRHVRFGCTSNTLKQVSMYAARRRPHMRPHSPSAGPGAACELAMRRPTLFAGSAFPVLQANASANCRKSR</sequence>
<dbReference type="EMBL" id="CH445346">
    <property type="protein sequence ID" value="EAT80210.1"/>
    <property type="molecule type" value="Genomic_DNA"/>
</dbReference>
<dbReference type="RefSeq" id="XP_001802620.1">
    <property type="nucleotide sequence ID" value="XM_001802568.1"/>
</dbReference>
<accession>Q0U767</accession>